<dbReference type="PANTHER" id="PTHR12242">
    <property type="entry name" value="OS02G0130600 PROTEIN-RELATED"/>
    <property type="match status" value="1"/>
</dbReference>
<accession>A0A6G1HWH5</accession>
<evidence type="ECO:0008006" key="4">
    <source>
        <dbReference type="Google" id="ProtNLM"/>
    </source>
</evidence>
<protein>
    <recommendedName>
        <fullName evidence="4">FAR-17a/AIG1-like protein</fullName>
    </recommendedName>
</protein>
<feature type="transmembrane region" description="Helical" evidence="1">
    <location>
        <begin position="63"/>
        <end position="83"/>
    </location>
</feature>
<dbReference type="OrthoDB" id="419711at2759"/>
<evidence type="ECO:0000313" key="2">
    <source>
        <dbReference type="EMBL" id="KAF2400370.1"/>
    </source>
</evidence>
<feature type="transmembrane region" description="Helical" evidence="1">
    <location>
        <begin position="162"/>
        <end position="184"/>
    </location>
</feature>
<keyword evidence="1" id="KW-1133">Transmembrane helix</keyword>
<evidence type="ECO:0000313" key="3">
    <source>
        <dbReference type="Proteomes" id="UP000799640"/>
    </source>
</evidence>
<keyword evidence="1" id="KW-0472">Membrane</keyword>
<dbReference type="Proteomes" id="UP000799640">
    <property type="component" value="Unassembled WGS sequence"/>
</dbReference>
<dbReference type="GO" id="GO:0016020">
    <property type="term" value="C:membrane"/>
    <property type="evidence" value="ECO:0007669"/>
    <property type="project" value="TreeGrafter"/>
</dbReference>
<feature type="transmembrane region" description="Helical" evidence="1">
    <location>
        <begin position="103"/>
        <end position="123"/>
    </location>
</feature>
<gene>
    <name evidence="2" type="ORF">EJ06DRAFT_543173</name>
</gene>
<feature type="transmembrane region" description="Helical" evidence="1">
    <location>
        <begin position="20"/>
        <end position="42"/>
    </location>
</feature>
<proteinExistence type="predicted"/>
<reference evidence="2" key="1">
    <citation type="journal article" date="2020" name="Stud. Mycol.">
        <title>101 Dothideomycetes genomes: a test case for predicting lifestyles and emergence of pathogens.</title>
        <authorList>
            <person name="Haridas S."/>
            <person name="Albert R."/>
            <person name="Binder M."/>
            <person name="Bloem J."/>
            <person name="Labutti K."/>
            <person name="Salamov A."/>
            <person name="Andreopoulos B."/>
            <person name="Baker S."/>
            <person name="Barry K."/>
            <person name="Bills G."/>
            <person name="Bluhm B."/>
            <person name="Cannon C."/>
            <person name="Castanera R."/>
            <person name="Culley D."/>
            <person name="Daum C."/>
            <person name="Ezra D."/>
            <person name="Gonzalez J."/>
            <person name="Henrissat B."/>
            <person name="Kuo A."/>
            <person name="Liang C."/>
            <person name="Lipzen A."/>
            <person name="Lutzoni F."/>
            <person name="Magnuson J."/>
            <person name="Mondo S."/>
            <person name="Nolan M."/>
            <person name="Ohm R."/>
            <person name="Pangilinan J."/>
            <person name="Park H.-J."/>
            <person name="Ramirez L."/>
            <person name="Alfaro M."/>
            <person name="Sun H."/>
            <person name="Tritt A."/>
            <person name="Yoshinaga Y."/>
            <person name="Zwiers L.-H."/>
            <person name="Turgeon B."/>
            <person name="Goodwin S."/>
            <person name="Spatafora J."/>
            <person name="Crous P."/>
            <person name="Grigoriev I."/>
        </authorList>
    </citation>
    <scope>NUCLEOTIDE SEQUENCE</scope>
    <source>
        <strain evidence="2">CBS 262.69</strain>
    </source>
</reference>
<feature type="transmembrane region" description="Helical" evidence="1">
    <location>
        <begin position="204"/>
        <end position="226"/>
    </location>
</feature>
<organism evidence="2 3">
    <name type="scientific">Trichodelitschia bisporula</name>
    <dbReference type="NCBI Taxonomy" id="703511"/>
    <lineage>
        <taxon>Eukaryota</taxon>
        <taxon>Fungi</taxon>
        <taxon>Dikarya</taxon>
        <taxon>Ascomycota</taxon>
        <taxon>Pezizomycotina</taxon>
        <taxon>Dothideomycetes</taxon>
        <taxon>Dothideomycetes incertae sedis</taxon>
        <taxon>Phaeotrichales</taxon>
        <taxon>Phaeotrichaceae</taxon>
        <taxon>Trichodelitschia</taxon>
    </lineage>
</organism>
<sequence>MWSPAPIDPVRYSTSWALSPLAYASLRALISFYIFTSLIVILSIDGERSPSLARQHFSYFTNLTFWGLGFYHAFAALHTATYWLNGRPLLARWAGWLQQLHALFYTTVVTYPFIVTIVFWGLLFNGSFKDRFAAWSNVTEHALNSVFALLELILARAPSPPWLHALWLVIMLSLYLAVAFITFADQHFYVYGFLDDRKHSRGVVAGYIIGILVLAIVVFIVVKFVILGREKAVKKMGKGGGQLQTRGGTTAFMSVRADEVELRSFHHK</sequence>
<name>A0A6G1HWH5_9PEZI</name>
<evidence type="ECO:0000256" key="1">
    <source>
        <dbReference type="SAM" id="Phobius"/>
    </source>
</evidence>
<dbReference type="AlphaFoldDB" id="A0A6G1HWH5"/>
<dbReference type="EMBL" id="ML996695">
    <property type="protein sequence ID" value="KAF2400370.1"/>
    <property type="molecule type" value="Genomic_DNA"/>
</dbReference>
<keyword evidence="3" id="KW-1185">Reference proteome</keyword>
<keyword evidence="1" id="KW-0812">Transmembrane</keyword>
<dbReference type="PANTHER" id="PTHR12242:SF1">
    <property type="entry name" value="MYND-TYPE DOMAIN-CONTAINING PROTEIN"/>
    <property type="match status" value="1"/>
</dbReference>